<dbReference type="EMBL" id="JANTQA010000072">
    <property type="protein sequence ID" value="KAJ3424247.1"/>
    <property type="molecule type" value="Genomic_DNA"/>
</dbReference>
<evidence type="ECO:0000256" key="1">
    <source>
        <dbReference type="SAM" id="Phobius"/>
    </source>
</evidence>
<evidence type="ECO:0000256" key="2">
    <source>
        <dbReference type="SAM" id="SignalP"/>
    </source>
</evidence>
<comment type="caution">
    <text evidence="3">The sequence shown here is derived from an EMBL/GenBank/DDBJ whole genome shotgun (WGS) entry which is preliminary data.</text>
</comment>
<dbReference type="PANTHER" id="PTHR33459:SF7">
    <property type="entry name" value="DD-GDCA PROTEIN"/>
    <property type="match status" value="1"/>
</dbReference>
<organism evidence="3 4">
    <name type="scientific">Anaeramoeba flamelloides</name>
    <dbReference type="NCBI Taxonomy" id="1746091"/>
    <lineage>
        <taxon>Eukaryota</taxon>
        <taxon>Metamonada</taxon>
        <taxon>Anaeramoebidae</taxon>
        <taxon>Anaeramoeba</taxon>
    </lineage>
</organism>
<dbReference type="PANTHER" id="PTHR33459">
    <property type="entry name" value="DD-GDCA PROTEIN"/>
    <property type="match status" value="1"/>
</dbReference>
<feature type="signal peptide" evidence="2">
    <location>
        <begin position="1"/>
        <end position="19"/>
    </location>
</feature>
<reference evidence="3" key="1">
    <citation type="submission" date="2022-08" db="EMBL/GenBank/DDBJ databases">
        <title>Novel sulphate-reducing endosymbionts in the free-living metamonad Anaeramoeba.</title>
        <authorList>
            <person name="Jerlstrom-Hultqvist J."/>
            <person name="Cepicka I."/>
            <person name="Gallot-Lavallee L."/>
            <person name="Salas-Leiva D."/>
            <person name="Curtis B.A."/>
            <person name="Zahonova K."/>
            <person name="Pipaliya S."/>
            <person name="Dacks J."/>
            <person name="Roger A.J."/>
        </authorList>
    </citation>
    <scope>NUCLEOTIDE SEQUENCE</scope>
    <source>
        <strain evidence="3">Busselton2</strain>
    </source>
</reference>
<gene>
    <name evidence="3" type="ORF">M0812_28963</name>
</gene>
<proteinExistence type="predicted"/>
<evidence type="ECO:0000313" key="3">
    <source>
        <dbReference type="EMBL" id="KAJ3424247.1"/>
    </source>
</evidence>
<feature type="transmembrane region" description="Helical" evidence="1">
    <location>
        <begin position="2080"/>
        <end position="2100"/>
    </location>
</feature>
<evidence type="ECO:0000313" key="4">
    <source>
        <dbReference type="Proteomes" id="UP001146793"/>
    </source>
</evidence>
<keyword evidence="1" id="KW-0472">Membrane</keyword>
<protein>
    <submittedName>
        <fullName evidence="3">Dd-gdca protein</fullName>
    </submittedName>
</protein>
<keyword evidence="1" id="KW-0812">Transmembrane</keyword>
<dbReference type="Proteomes" id="UP001146793">
    <property type="component" value="Unassembled WGS sequence"/>
</dbReference>
<accession>A0AAV7Y8Q3</accession>
<keyword evidence="2" id="KW-0732">Signal</keyword>
<name>A0AAV7Y8Q3_9EUKA</name>
<sequence length="2114" mass="230806">MKHLFLLFSLIFTLSVIYAAPLEGPFMPEASCSNRQYVGLGKHCNTTNSIYCYDNLFCENYFCAKDNTGETCTKNGDCYGNICVSGKCSNMKDCGDKCTDKTECWSETCTGGVCVGGAEGSTCDPSKFSGRQCDKGLFCSGATNKCTKQLGEGEDCLTPIKPNLVDFDIICAASFVCDFDPYDTTSGTCVRKFSKEGGQACKSSTVCEVGYGCQNSVCVEDPTTCNTDNKMYCPVGSHCLCAQSEDGLGAGDGTCSHPINHDCLFTNALVLMCSEINGCMAETNNAIGTCLYENCFDYLEENECCKRINHTDSYYVNKGLDCETCNIDISYAGLNGDCSSKRCYANLWCNSQDKCVKDNTGSDCTVGTDCYGGVCAKGKCSILKDNGDKCEVSDECRSGACTNGVCRGKAEGTTCDPMKIGGEDCDWGYFCDSLTSKCLRSIEPGMECMNHLAPYFMDWTDVCTAGYMCDHDDASFTTGTCKLVFGGEEGSTCGSSYTCPIGYGCVDFKCQDAHAACDISTKFCSYGQYCKCNDNHVSGNCVSYANQNCQGVGETLVNCGQFFSCPLGEEFAKGTCLYTYCYDYVRDFQCCLQDGYKDTYFPNEGFECETCAYIHKYVGPGETCGSGTGNLCYNNLWCNSNTEICERDNTGSDCTVGTDCYGGVCAKGTCATKLQAGDDCVVSDECWSGNCISSKCAGISFNQPCDPSQNFSHVCGQGMYCDSQKLTCQFQLEEGQDCLSHIEPYYFQMDIVCRGGLICDFDYDLTAGVCMGIYSGQKNDNCSSSYICEMGLACQQGKCTDTFTKCDLVSKNCPIGYDCICDTDKIEGTCKQYSNTDCQAEASILTMCMEQHNCGLEMDFIKGTCAYENCFVELEYLECCRKNGYEGTFYVNNGISCKKCLLNYNWASVGQKCTDADTKCYPHLWCNQKSGLCELDNSGSACTTGTECYGGVCSDKKCTVMKANIDKCTTNDECWSGSCKNGVCRGNAPGVACDPSTLGGHTCDVGLYCDSITHTCSSQIKAGEECLTHLLPYLTDWASVCTHGYTCQADDANYETGKCLRVFSGEEGDACSDSVACANGYACQDFKCTKTFDKCNLHNLHCPEGYYCNCNTNQEDGKCIQIANTDCQIYTEELVDCMDTHGCPVDIEIAEGTCIHDHCFEQSQRLECCRTEKGYDDKYYPNIGMECHNCVKNTYGKKGDACDLTHEKLCMKNLFCDSTTSKCALDNTGSTCTQGSECYGGICINGKCAVKRLAGDACEIDGECWNGNCLNNVCKGSSVGFVCDPSIIGGNQCDKNLFCDSITKECLPSKPQGSSCMKHLAPYYEDYVSVCEPATVCDPDDPFFDSGTCRRVYSGKEGDSCGSSIVCEVGYACVMNKCTKTIEACNDKTHLCPVTHYCNCNADQSQGTCTQIANSACQEPAESFVNCLDDNLCKYPEQIGKGQCNYDKCLNQLNSFECCLQKGFTDSFYPHAGIDCENCPYIYNYKSIAESCTGSHDECYDNLFCNVNTGKCQLDNTGSSCQNSTQCYGGICINGICSIKKDSGSDCNVNEECWNENCQNSKCTGKTQGSSCDPSNFYGAECNQGLFCDSVTFKCIAQLQPGAECLTHITPFFTDWRLACVGGYYCDHVDDDFEKGYCKRLYSGQEGDTCGSSDTCQLGLACQNYKCTSSFSTCDQKSKFCPYGYNCECNSDKLDGKCVQVANTACQLEAEMLVDCMDYRQCPYEKKMTKGTCAHDKCNDYLRYFECCLQENNFHRSYYENTGIDCNTCASHKQFAHLGEYCNDYAELYCYPNLWCDTNDYSCKLDNTGAECTSGADCYGGVCANKVCSGKLAPGDSCKVDSQCLSLDCSNGVCAGKKKGATCDPISLEVQECDQGLFCDSITSVCIDQIKPDKECISHLLPFFSDWESACTPGYICSHVDETFEKGYCTKLYSGKEGENCGFSATCEMPLACQNYECTSVFYYCDEVTKLCPEGATCVCTSSELNGYCSYYANTDCQKEVSNYIDCQITNKCGITGHQIDGSCSYQHCFHEFSALQCCKQNSFETTYYLNKLIGCGTPTPTPTKGSDKIPDNNNNNVKLGVGIGIPLCIALIAVAFFMWPKKKKSKKGNYEAL</sequence>
<feature type="chain" id="PRO_5043664314" evidence="2">
    <location>
        <begin position="20"/>
        <end position="2114"/>
    </location>
</feature>
<dbReference type="InterPro" id="IPR052326">
    <property type="entry name" value="Diff-Dev_Assoc_Protein"/>
</dbReference>
<keyword evidence="1" id="KW-1133">Transmembrane helix</keyword>